<evidence type="ECO:0000313" key="1">
    <source>
        <dbReference type="EnsemblMetazoa" id="Aqu2.1.41776_001"/>
    </source>
</evidence>
<dbReference type="EnsemblMetazoa" id="Aqu2.1.41776_001">
    <property type="protein sequence ID" value="Aqu2.1.41776_001"/>
    <property type="gene ID" value="Aqu2.1.41776"/>
</dbReference>
<proteinExistence type="predicted"/>
<dbReference type="Proteomes" id="UP000007879">
    <property type="component" value="Unassembled WGS sequence"/>
</dbReference>
<evidence type="ECO:0000313" key="2">
    <source>
        <dbReference type="Proteomes" id="UP000007879"/>
    </source>
</evidence>
<evidence type="ECO:0008006" key="3">
    <source>
        <dbReference type="Google" id="ProtNLM"/>
    </source>
</evidence>
<protein>
    <recommendedName>
        <fullName evidence="3">C-terminal of Roc (COR) domain-containing protein</fullName>
    </recommendedName>
</protein>
<reference evidence="1" key="2">
    <citation type="submission" date="2017-05" db="UniProtKB">
        <authorList>
            <consortium name="EnsemblMetazoa"/>
        </authorList>
    </citation>
    <scope>IDENTIFICATION</scope>
</reference>
<keyword evidence="2" id="KW-1185">Reference proteome</keyword>
<organism evidence="1">
    <name type="scientific">Amphimedon queenslandica</name>
    <name type="common">Sponge</name>
    <dbReference type="NCBI Taxonomy" id="400682"/>
    <lineage>
        <taxon>Eukaryota</taxon>
        <taxon>Metazoa</taxon>
        <taxon>Porifera</taxon>
        <taxon>Demospongiae</taxon>
        <taxon>Heteroscleromorpha</taxon>
        <taxon>Haplosclerida</taxon>
        <taxon>Niphatidae</taxon>
        <taxon>Amphimedon</taxon>
    </lineage>
</organism>
<sequence>MMTHPFFSTAKENQVQVTMSDSSIAPNEVQLPVNDLCVEVHDERERQSELVIPGRSETAKLTKILRIPRNLYEEQSTATDSTSGTEITGVPFNIGNLKEMILNQENKVKVRPILLAVTGLPDSGDSDAISHLLKHHVEKSPYLPMSRKNYTPKKAKSITYYELVAVGLHRLQIVEITNEFSCSFGIMSAFKKRITQESRMPQPTVTVAKKQGSRSDPFFFDDASLQGHLEYLFQHISQYEHIDGKAELTEKENEFANHLKKLPSGTSLINIWNVSINTTTLSCLMALSGHLYCSSTWLFLDIERDMDQYDCPPEHCPSEKLQIPKWRPRLHYLLRSSKISHGGESGSDRDGCCTVFARHDDMFNGKLKAKVKELEDIVKEEARKVGVYDLLDEKIQAINLSESEFPDDQSQHLYQKFYQLICKASYTEIPLSWLFLRSLFYQQREKVIISKSALEAKAKSVGIIGDSFEDFCRFYMSYGSIIDFSFINPDHKLIVLLPIEFLRLLDKVLQPESSVYDQYPMMKSGIVSEKLCNKLFEIECSDCMDALTSVGLAVKVSGSIESSFEAKHLSDCPRTDSIYYVPQMRRQNGHEVHTSVDLNAIYFITSIDSPIINKQAQIVHYILSSRVTAKLIPCFESNKSIIHDNETDTTIEFVSFSPANMLKISKPNEAVYRSVLNACKAVTERPSTEKVKYKFVIICCKEIDSDISPSSILSCHTHILPNEKIACKKCADACRSNENLKMWNKVLIEFIIPMEHQIIEDFTIHHFHLIAEELSANSQFISYFAKALGYKMEDSKFKGLHGGKLVIQMLLEWEKVFVREKQEEESTAAVNRLQKQLDEGPRRVLARKLLEISHESHQEFEVTKFFLKLAKKLDIYVGQSKTY</sequence>
<name>A0A1X7VN03_AMPQE</name>
<dbReference type="InParanoid" id="A0A1X7VN03"/>
<dbReference type="AlphaFoldDB" id="A0A1X7VN03"/>
<gene>
    <name evidence="1" type="primary">109588216</name>
</gene>
<accession>A0A1X7VN03</accession>
<dbReference type="KEGG" id="aqu:109588216"/>
<reference evidence="2" key="1">
    <citation type="journal article" date="2010" name="Nature">
        <title>The Amphimedon queenslandica genome and the evolution of animal complexity.</title>
        <authorList>
            <person name="Srivastava M."/>
            <person name="Simakov O."/>
            <person name="Chapman J."/>
            <person name="Fahey B."/>
            <person name="Gauthier M.E."/>
            <person name="Mitros T."/>
            <person name="Richards G.S."/>
            <person name="Conaco C."/>
            <person name="Dacre M."/>
            <person name="Hellsten U."/>
            <person name="Larroux C."/>
            <person name="Putnam N.H."/>
            <person name="Stanke M."/>
            <person name="Adamska M."/>
            <person name="Darling A."/>
            <person name="Degnan S.M."/>
            <person name="Oakley T.H."/>
            <person name="Plachetzki D.C."/>
            <person name="Zhai Y."/>
            <person name="Adamski M."/>
            <person name="Calcino A."/>
            <person name="Cummins S.F."/>
            <person name="Goodstein D.M."/>
            <person name="Harris C."/>
            <person name="Jackson D.J."/>
            <person name="Leys S.P."/>
            <person name="Shu S."/>
            <person name="Woodcroft B.J."/>
            <person name="Vervoort M."/>
            <person name="Kosik K.S."/>
            <person name="Manning G."/>
            <person name="Degnan B.M."/>
            <person name="Rokhsar D.S."/>
        </authorList>
    </citation>
    <scope>NUCLEOTIDE SEQUENCE [LARGE SCALE GENOMIC DNA]</scope>
</reference>
<dbReference type="EnsemblMetazoa" id="XM_020004401.1">
    <property type="protein sequence ID" value="XP_019859960.1"/>
    <property type="gene ID" value="LOC109588216"/>
</dbReference>